<organism evidence="2">
    <name type="scientific">marine metagenome</name>
    <dbReference type="NCBI Taxonomy" id="408172"/>
    <lineage>
        <taxon>unclassified sequences</taxon>
        <taxon>metagenomes</taxon>
        <taxon>ecological metagenomes</taxon>
    </lineage>
</organism>
<dbReference type="EMBL" id="UINC01005812">
    <property type="protein sequence ID" value="SVA23702.1"/>
    <property type="molecule type" value="Genomic_DNA"/>
</dbReference>
<dbReference type="Gene3D" id="3.30.530.20">
    <property type="match status" value="1"/>
</dbReference>
<protein>
    <recommendedName>
        <fullName evidence="3">START domain-containing protein</fullName>
    </recommendedName>
</protein>
<dbReference type="SUPFAM" id="SSF55961">
    <property type="entry name" value="Bet v1-like"/>
    <property type="match status" value="1"/>
</dbReference>
<dbReference type="AlphaFoldDB" id="A0A381U610"/>
<evidence type="ECO:0000256" key="1">
    <source>
        <dbReference type="SAM" id="MobiDB-lite"/>
    </source>
</evidence>
<evidence type="ECO:0008006" key="3">
    <source>
        <dbReference type="Google" id="ProtNLM"/>
    </source>
</evidence>
<name>A0A381U610_9ZZZZ</name>
<feature type="compositionally biased region" description="Polar residues" evidence="1">
    <location>
        <begin position="348"/>
        <end position="357"/>
    </location>
</feature>
<dbReference type="InterPro" id="IPR023393">
    <property type="entry name" value="START-like_dom_sf"/>
</dbReference>
<evidence type="ECO:0000313" key="2">
    <source>
        <dbReference type="EMBL" id="SVA23702.1"/>
    </source>
</evidence>
<gene>
    <name evidence="2" type="ORF">METZ01_LOCUS76556</name>
</gene>
<accession>A0A381U610</accession>
<sequence>MILAIAVFSVVVVIALFILDTNRDQVINSRIATYLQPFSAETVVKHDYAVRPETVWKVLTRLSNYNCWFPGILRLMPLIQTDRYVHRYSFDQFNFIPGAFLRIRPFSLSPTYMGRIMAIENNKQLALEMRYSPVHKEIVVFNLDKTSKGTSVTCRRSSRGLFSWMTLWGFTNTKSKILDNLGYFIPDEIDDKKEAKTTAQDSGPQYSREAIIARAVQAGLEDNMDLINAIPDKPTRGMAKALLIQTKRKGGDMPDRFIKALDEEPVKGEALGSTGGSPVSGSGAGLPSFANTDDLVAFVVNKALDGEEDPINAIDDKPTRGKAKAMMVKIKRGSVERPPMPDDIPTVSPASAPTADQGSEKNEPEDALIARLVEAGVDGNMDEINALESRVLRGKIKAAVIKAKRASA</sequence>
<feature type="region of interest" description="Disordered" evidence="1">
    <location>
        <begin position="335"/>
        <end position="366"/>
    </location>
</feature>
<reference evidence="2" key="1">
    <citation type="submission" date="2018-05" db="EMBL/GenBank/DDBJ databases">
        <authorList>
            <person name="Lanie J.A."/>
            <person name="Ng W.-L."/>
            <person name="Kazmierczak K.M."/>
            <person name="Andrzejewski T.M."/>
            <person name="Davidsen T.M."/>
            <person name="Wayne K.J."/>
            <person name="Tettelin H."/>
            <person name="Glass J.I."/>
            <person name="Rusch D."/>
            <person name="Podicherti R."/>
            <person name="Tsui H.-C.T."/>
            <person name="Winkler M.E."/>
        </authorList>
    </citation>
    <scope>NUCLEOTIDE SEQUENCE</scope>
</reference>
<proteinExistence type="predicted"/>